<dbReference type="Proteomes" id="UP000553193">
    <property type="component" value="Unassembled WGS sequence"/>
</dbReference>
<dbReference type="Pfam" id="PF13416">
    <property type="entry name" value="SBP_bac_8"/>
    <property type="match status" value="1"/>
</dbReference>
<accession>A0A840A4M9</accession>
<dbReference type="Gene3D" id="3.40.190.10">
    <property type="entry name" value="Periplasmic binding protein-like II"/>
    <property type="match status" value="2"/>
</dbReference>
<proteinExistence type="predicted"/>
<sequence length="384" mass="43305">MTISRRTLLGAGLAAPGLIIPPAAMAQARTISLAGASFDIREPILREWVRRTNVTPRPWVNASTLARADRIRTAQVDLATLDAPFAKYAHDEGLTQPIDVSRLTHWNRLHPLFAEGQATPDSPLGLGANPGRMMWLNPEKTRTIFAPMFFQMDSIGYNSRHVQAENNTLSWGELFNPRYRGRVALFGIDWLGMLDAALGMQALGLLPATTNPTNLTNSEVDTVIAFLIEKKREGHFRALWRAYGELVNLMTSEEVWIADAWWPVAVEVARRGVPMRYAVAKEGYRAWCQGYAISQNCRDLDLAYDWLNFWMAGFPGARQSEIGYFSTTDTYGPYLEESVKRAVYDGVDRDGGSLEDRARKVYVWNTRPDNMGYYTEKWNEFLAA</sequence>
<organism evidence="3 4">
    <name type="scientific">Roseococcus suduntuyensis</name>
    <dbReference type="NCBI Taxonomy" id="455361"/>
    <lineage>
        <taxon>Bacteria</taxon>
        <taxon>Pseudomonadati</taxon>
        <taxon>Pseudomonadota</taxon>
        <taxon>Alphaproteobacteria</taxon>
        <taxon>Acetobacterales</taxon>
        <taxon>Roseomonadaceae</taxon>
        <taxon>Roseococcus</taxon>
    </lineage>
</organism>
<dbReference type="InterPro" id="IPR006311">
    <property type="entry name" value="TAT_signal"/>
</dbReference>
<gene>
    <name evidence="3" type="ORF">GGQ83_000354</name>
</gene>
<feature type="signal peptide" evidence="2">
    <location>
        <begin position="1"/>
        <end position="26"/>
    </location>
</feature>
<evidence type="ECO:0000313" key="3">
    <source>
        <dbReference type="EMBL" id="MBB3896928.1"/>
    </source>
</evidence>
<evidence type="ECO:0000256" key="2">
    <source>
        <dbReference type="SAM" id="SignalP"/>
    </source>
</evidence>
<reference evidence="3 4" key="1">
    <citation type="submission" date="2020-08" db="EMBL/GenBank/DDBJ databases">
        <title>Genomic Encyclopedia of Type Strains, Phase IV (KMG-IV): sequencing the most valuable type-strain genomes for metagenomic binning, comparative biology and taxonomic classification.</title>
        <authorList>
            <person name="Goeker M."/>
        </authorList>
    </citation>
    <scope>NUCLEOTIDE SEQUENCE [LARGE SCALE GENOMIC DNA]</scope>
    <source>
        <strain evidence="3 4">DSM 19979</strain>
    </source>
</reference>
<evidence type="ECO:0000313" key="4">
    <source>
        <dbReference type="Proteomes" id="UP000553193"/>
    </source>
</evidence>
<dbReference type="PANTHER" id="PTHR30222:SF17">
    <property type="entry name" value="SPERMIDINE_PUTRESCINE-BINDING PERIPLASMIC PROTEIN"/>
    <property type="match status" value="1"/>
</dbReference>
<dbReference type="SUPFAM" id="SSF53850">
    <property type="entry name" value="Periplasmic binding protein-like II"/>
    <property type="match status" value="1"/>
</dbReference>
<evidence type="ECO:0000256" key="1">
    <source>
        <dbReference type="ARBA" id="ARBA00022729"/>
    </source>
</evidence>
<dbReference type="PROSITE" id="PS51318">
    <property type="entry name" value="TAT"/>
    <property type="match status" value="1"/>
</dbReference>
<feature type="chain" id="PRO_5032911812" evidence="2">
    <location>
        <begin position="27"/>
        <end position="384"/>
    </location>
</feature>
<comment type="caution">
    <text evidence="3">The sequence shown here is derived from an EMBL/GenBank/DDBJ whole genome shotgun (WGS) entry which is preliminary data.</text>
</comment>
<protein>
    <submittedName>
        <fullName evidence="3">Putative spermidine/putrescine transport system substrate-binding protein</fullName>
    </submittedName>
</protein>
<keyword evidence="4" id="KW-1185">Reference proteome</keyword>
<keyword evidence="1 2" id="KW-0732">Signal</keyword>
<dbReference type="AlphaFoldDB" id="A0A840A4M9"/>
<dbReference type="EMBL" id="JACIDJ010000001">
    <property type="protein sequence ID" value="MBB3896928.1"/>
    <property type="molecule type" value="Genomic_DNA"/>
</dbReference>
<dbReference type="RefSeq" id="WP_184381882.1">
    <property type="nucleotide sequence ID" value="NZ_JACIDJ010000001.1"/>
</dbReference>
<dbReference type="PANTHER" id="PTHR30222">
    <property type="entry name" value="SPERMIDINE/PUTRESCINE-BINDING PERIPLASMIC PROTEIN"/>
    <property type="match status" value="1"/>
</dbReference>
<name>A0A840A4M9_9PROT</name>
<dbReference type="InterPro" id="IPR006059">
    <property type="entry name" value="SBP"/>
</dbReference>